<sequence>MGLPKPLGPYAVGFADFELRRTEGVHGGIASGSALQNNSPDFVMLADAQGAPLIRIFYPTAHANRSSLPFDSATRWMPSIMYTWGYVSKLIRPASPMHRLAIWILTGIVHSFMWPNVLIQASPATPILTLGNNDEEGRLPVVIFSHGLWACRTTYSAFCCDLASHGYIVVVPEHLDGSANMASYADHNGNRKWLQNSFADVPIDQISMLDRAKQLKQRVLEVRKVVDVLESLDRGLLTQNSNTVTGRAGLEVSMLQNRLDLHFIAVSGHSFGGATSIVASGVDKRIKCCLAMDVWWEPVDKMEIEKLAGKVPVLLLNTENFDWKALRDARTMFMKARRDATQDGRPLVTVLKTIKVITSFSLSASFCPVVVVFISFKDVRGFQGTSHQDQSDFTMLFPKIMKRMGYVSSFHIILKNKTLLISTRCTYLFDVVHG</sequence>
<dbReference type="AlphaFoldDB" id="A0A8T2RND3"/>
<evidence type="ECO:0000256" key="2">
    <source>
        <dbReference type="ARBA" id="ARBA00022801"/>
    </source>
</evidence>
<evidence type="ECO:0000256" key="3">
    <source>
        <dbReference type="ARBA" id="ARBA00022963"/>
    </source>
</evidence>
<evidence type="ECO:0000313" key="6">
    <source>
        <dbReference type="Proteomes" id="UP000825935"/>
    </source>
</evidence>
<dbReference type="OrthoDB" id="1906951at2759"/>
<evidence type="ECO:0000256" key="1">
    <source>
        <dbReference type="ARBA" id="ARBA00013201"/>
    </source>
</evidence>
<dbReference type="Proteomes" id="UP000825935">
    <property type="component" value="Chromosome 26"/>
</dbReference>
<dbReference type="EC" id="3.1.1.47" evidence="1"/>
<keyword evidence="6" id="KW-1185">Reference proteome</keyword>
<dbReference type="GO" id="GO:0003847">
    <property type="term" value="F:1-alkyl-2-acetylglycerophosphocholine esterase activity"/>
    <property type="evidence" value="ECO:0007669"/>
    <property type="project" value="UniProtKB-EC"/>
</dbReference>
<protein>
    <recommendedName>
        <fullName evidence="1">1-alkyl-2-acetylglycerophosphocholine esterase</fullName>
        <ecNumber evidence="1">3.1.1.47</ecNumber>
    </recommendedName>
</protein>
<organism evidence="5 6">
    <name type="scientific">Ceratopteris richardii</name>
    <name type="common">Triangle waterfern</name>
    <dbReference type="NCBI Taxonomy" id="49495"/>
    <lineage>
        <taxon>Eukaryota</taxon>
        <taxon>Viridiplantae</taxon>
        <taxon>Streptophyta</taxon>
        <taxon>Embryophyta</taxon>
        <taxon>Tracheophyta</taxon>
        <taxon>Polypodiopsida</taxon>
        <taxon>Polypodiidae</taxon>
        <taxon>Polypodiales</taxon>
        <taxon>Pteridineae</taxon>
        <taxon>Pteridaceae</taxon>
        <taxon>Parkerioideae</taxon>
        <taxon>Ceratopteris</taxon>
    </lineage>
</organism>
<keyword evidence="2" id="KW-0378">Hydrolase</keyword>
<dbReference type="Gene3D" id="3.40.50.1820">
    <property type="entry name" value="alpha/beta hydrolase"/>
    <property type="match status" value="1"/>
</dbReference>
<dbReference type="PANTHER" id="PTHR10272:SF0">
    <property type="entry name" value="PLATELET-ACTIVATING FACTOR ACETYLHYDROLASE"/>
    <property type="match status" value="1"/>
</dbReference>
<dbReference type="Pfam" id="PF03403">
    <property type="entry name" value="PAF-AH_p_II"/>
    <property type="match status" value="1"/>
</dbReference>
<dbReference type="EMBL" id="CM035431">
    <property type="protein sequence ID" value="KAH7296963.1"/>
    <property type="molecule type" value="Genomic_DNA"/>
</dbReference>
<evidence type="ECO:0000256" key="4">
    <source>
        <dbReference type="ARBA" id="ARBA00023098"/>
    </source>
</evidence>
<proteinExistence type="predicted"/>
<comment type="caution">
    <text evidence="5">The sequence shown here is derived from an EMBL/GenBank/DDBJ whole genome shotgun (WGS) entry which is preliminary data.</text>
</comment>
<evidence type="ECO:0000313" key="5">
    <source>
        <dbReference type="EMBL" id="KAH7296963.1"/>
    </source>
</evidence>
<reference evidence="5" key="1">
    <citation type="submission" date="2021-08" db="EMBL/GenBank/DDBJ databases">
        <title>WGS assembly of Ceratopteris richardii.</title>
        <authorList>
            <person name="Marchant D.B."/>
            <person name="Chen G."/>
            <person name="Jenkins J."/>
            <person name="Shu S."/>
            <person name="Leebens-Mack J."/>
            <person name="Grimwood J."/>
            <person name="Schmutz J."/>
            <person name="Soltis P."/>
            <person name="Soltis D."/>
            <person name="Chen Z.-H."/>
        </authorList>
    </citation>
    <scope>NUCLEOTIDE SEQUENCE</scope>
    <source>
        <strain evidence="5">Whitten #5841</strain>
        <tissue evidence="5">Leaf</tissue>
    </source>
</reference>
<keyword evidence="3" id="KW-0442">Lipid degradation</keyword>
<dbReference type="InterPro" id="IPR029058">
    <property type="entry name" value="AB_hydrolase_fold"/>
</dbReference>
<gene>
    <name evidence="5" type="ORF">KP509_26G046500</name>
</gene>
<dbReference type="SUPFAM" id="SSF53474">
    <property type="entry name" value="alpha/beta-Hydrolases"/>
    <property type="match status" value="1"/>
</dbReference>
<dbReference type="PANTHER" id="PTHR10272">
    <property type="entry name" value="PLATELET-ACTIVATING FACTOR ACETYLHYDROLASE"/>
    <property type="match status" value="1"/>
</dbReference>
<keyword evidence="4" id="KW-0443">Lipid metabolism</keyword>
<name>A0A8T2RND3_CERRI</name>
<accession>A0A8T2RND3</accession>
<dbReference type="GO" id="GO:0016042">
    <property type="term" value="P:lipid catabolic process"/>
    <property type="evidence" value="ECO:0007669"/>
    <property type="project" value="UniProtKB-KW"/>
</dbReference>